<dbReference type="AlphaFoldDB" id="A0A9N9IVL3"/>
<sequence length="168" mass="19432">MKTLITFQEHDIITKITEPESEFGSVLGYSCKYNIFSEFSISLTTAISNIYQKVTNTKTKFSGPAIMGFDTPIISKTFIQNIPFQVYIIPLEKLRIWVLGVGKSNNNEYNFAEARYKAAFVYKYQNKQFKKTFIDSTPNLLWNKLDCLKQYSGKKLFGLEEPYTQNII</sequence>
<reference evidence="1" key="1">
    <citation type="submission" date="2021-06" db="EMBL/GenBank/DDBJ databases">
        <authorList>
            <person name="Kallberg Y."/>
            <person name="Tangrot J."/>
            <person name="Rosling A."/>
        </authorList>
    </citation>
    <scope>NUCLEOTIDE SEQUENCE</scope>
    <source>
        <strain evidence="1">MA453B</strain>
    </source>
</reference>
<keyword evidence="2" id="KW-1185">Reference proteome</keyword>
<dbReference type="EMBL" id="CAJVPY010015419">
    <property type="protein sequence ID" value="CAG8751645.1"/>
    <property type="molecule type" value="Genomic_DNA"/>
</dbReference>
<name>A0A9N9IVL3_9GLOM</name>
<organism evidence="1 2">
    <name type="scientific">Dentiscutata erythropus</name>
    <dbReference type="NCBI Taxonomy" id="1348616"/>
    <lineage>
        <taxon>Eukaryota</taxon>
        <taxon>Fungi</taxon>
        <taxon>Fungi incertae sedis</taxon>
        <taxon>Mucoromycota</taxon>
        <taxon>Glomeromycotina</taxon>
        <taxon>Glomeromycetes</taxon>
        <taxon>Diversisporales</taxon>
        <taxon>Gigasporaceae</taxon>
        <taxon>Dentiscutata</taxon>
    </lineage>
</organism>
<comment type="caution">
    <text evidence="1">The sequence shown here is derived from an EMBL/GenBank/DDBJ whole genome shotgun (WGS) entry which is preliminary data.</text>
</comment>
<evidence type="ECO:0000313" key="2">
    <source>
        <dbReference type="Proteomes" id="UP000789405"/>
    </source>
</evidence>
<proteinExistence type="predicted"/>
<dbReference type="Proteomes" id="UP000789405">
    <property type="component" value="Unassembled WGS sequence"/>
</dbReference>
<evidence type="ECO:0000313" key="1">
    <source>
        <dbReference type="EMBL" id="CAG8751645.1"/>
    </source>
</evidence>
<dbReference type="OrthoDB" id="2383577at2759"/>
<gene>
    <name evidence="1" type="ORF">DERYTH_LOCUS16961</name>
</gene>
<protein>
    <submittedName>
        <fullName evidence="1">20710_t:CDS:1</fullName>
    </submittedName>
</protein>
<accession>A0A9N9IVL3</accession>